<evidence type="ECO:0000313" key="1">
    <source>
        <dbReference type="EMBL" id="OZM75181.1"/>
    </source>
</evidence>
<dbReference type="PANTHER" id="PTHR36974:SF1">
    <property type="entry name" value="DOXX FAMILY MEMBRANE PROTEIN"/>
    <property type="match status" value="1"/>
</dbReference>
<reference evidence="1 2" key="1">
    <citation type="submission" date="2017-07" db="EMBL/GenBank/DDBJ databases">
        <title>Amycolatopsis antarcticus sp. nov., isolated from the surface of an Antarcticus brown macroalga.</title>
        <authorList>
            <person name="Wang J."/>
            <person name="Leiva S."/>
            <person name="Huang J."/>
            <person name="Huang Y."/>
        </authorList>
    </citation>
    <scope>NUCLEOTIDE SEQUENCE [LARGE SCALE GENOMIC DNA]</scope>
    <source>
        <strain evidence="1 2">AU-G6</strain>
    </source>
</reference>
<dbReference type="InParanoid" id="A0A263D9Y3"/>
<dbReference type="RefSeq" id="WP_094860958.1">
    <property type="nucleotide sequence ID" value="NZ_NKYE01000001.1"/>
</dbReference>
<comment type="caution">
    <text evidence="1">The sequence shown here is derived from an EMBL/GenBank/DDBJ whole genome shotgun (WGS) entry which is preliminary data.</text>
</comment>
<protein>
    <recommendedName>
        <fullName evidence="3">DoxX family protein</fullName>
    </recommendedName>
</protein>
<dbReference type="AlphaFoldDB" id="A0A263D9Y3"/>
<organism evidence="1 2">
    <name type="scientific">Amycolatopsis antarctica</name>
    <dbReference type="NCBI Taxonomy" id="1854586"/>
    <lineage>
        <taxon>Bacteria</taxon>
        <taxon>Bacillati</taxon>
        <taxon>Actinomycetota</taxon>
        <taxon>Actinomycetes</taxon>
        <taxon>Pseudonocardiales</taxon>
        <taxon>Pseudonocardiaceae</taxon>
        <taxon>Amycolatopsis</taxon>
    </lineage>
</organism>
<dbReference type="Proteomes" id="UP000242444">
    <property type="component" value="Unassembled WGS sequence"/>
</dbReference>
<keyword evidence="2" id="KW-1185">Reference proteome</keyword>
<accession>A0A263D9Y3</accession>
<evidence type="ECO:0008006" key="3">
    <source>
        <dbReference type="Google" id="ProtNLM"/>
    </source>
</evidence>
<proteinExistence type="predicted"/>
<sequence>MAQTSDVRSRRRAHLLAGLLAGAGILHFASPRSFDHMVPKQLPGSRRQWTQASGAAEAGIAAAIAIPRTRRLGGLAAALLFVAVVPGNVKMALDYDRKGKPVPHRVIAWARVPLQWPLIAWALRVRDSA</sequence>
<dbReference type="OrthoDB" id="3267646at2"/>
<name>A0A263D9Y3_9PSEU</name>
<dbReference type="EMBL" id="NKYE01000001">
    <property type="protein sequence ID" value="OZM75181.1"/>
    <property type="molecule type" value="Genomic_DNA"/>
</dbReference>
<evidence type="ECO:0000313" key="2">
    <source>
        <dbReference type="Proteomes" id="UP000242444"/>
    </source>
</evidence>
<dbReference type="PANTHER" id="PTHR36974">
    <property type="entry name" value="MEMBRANE PROTEIN-RELATED"/>
    <property type="match status" value="1"/>
</dbReference>
<gene>
    <name evidence="1" type="ORF">CFN78_03195</name>
</gene>